<comment type="caution">
    <text evidence="1">The sequence shown here is derived from an EMBL/GenBank/DDBJ whole genome shotgun (WGS) entry which is preliminary data.</text>
</comment>
<protein>
    <submittedName>
        <fullName evidence="1">Uncharacterized protein</fullName>
    </submittedName>
</protein>
<evidence type="ECO:0000313" key="2">
    <source>
        <dbReference type="Proteomes" id="UP001595967"/>
    </source>
</evidence>
<evidence type="ECO:0000313" key="1">
    <source>
        <dbReference type="EMBL" id="MFC4623238.1"/>
    </source>
</evidence>
<dbReference type="EMBL" id="JBHSEW010000013">
    <property type="protein sequence ID" value="MFC4623238.1"/>
    <property type="molecule type" value="Genomic_DNA"/>
</dbReference>
<name>A0ABV9H1H0_9BURK</name>
<proteinExistence type="predicted"/>
<keyword evidence="2" id="KW-1185">Reference proteome</keyword>
<gene>
    <name evidence="1" type="ORF">ACFO3A_13585</name>
</gene>
<dbReference type="Proteomes" id="UP001595967">
    <property type="component" value="Unassembled WGS sequence"/>
</dbReference>
<accession>A0ABV9H1H0</accession>
<dbReference type="RefSeq" id="WP_377727385.1">
    <property type="nucleotide sequence ID" value="NZ_JBHSEW010000013.1"/>
</dbReference>
<sequence>MVNAYYLIAFYDDEIMISGVNVLNNLISTAEEATKKQAAEAA</sequence>
<organism evidence="1 2">
    <name type="scientific">Comamonas nitrativorans</name>
    <dbReference type="NCBI Taxonomy" id="108437"/>
    <lineage>
        <taxon>Bacteria</taxon>
        <taxon>Pseudomonadati</taxon>
        <taxon>Pseudomonadota</taxon>
        <taxon>Betaproteobacteria</taxon>
        <taxon>Burkholderiales</taxon>
        <taxon>Comamonadaceae</taxon>
        <taxon>Comamonas</taxon>
    </lineage>
</organism>
<reference evidence="2" key="1">
    <citation type="journal article" date="2019" name="Int. J. Syst. Evol. Microbiol.">
        <title>The Global Catalogue of Microorganisms (GCM) 10K type strain sequencing project: providing services to taxonomists for standard genome sequencing and annotation.</title>
        <authorList>
            <consortium name="The Broad Institute Genomics Platform"/>
            <consortium name="The Broad Institute Genome Sequencing Center for Infectious Disease"/>
            <person name="Wu L."/>
            <person name="Ma J."/>
        </authorList>
    </citation>
    <scope>NUCLEOTIDE SEQUENCE [LARGE SCALE GENOMIC DNA]</scope>
    <source>
        <strain evidence="2">JCM 11650</strain>
    </source>
</reference>